<evidence type="ECO:0000313" key="4">
    <source>
        <dbReference type="Proteomes" id="UP001589575"/>
    </source>
</evidence>
<proteinExistence type="predicted"/>
<organism evidence="3 4">
    <name type="scientific">Citricoccus parietis</name>
    <dbReference type="NCBI Taxonomy" id="592307"/>
    <lineage>
        <taxon>Bacteria</taxon>
        <taxon>Bacillati</taxon>
        <taxon>Actinomycetota</taxon>
        <taxon>Actinomycetes</taxon>
        <taxon>Micrococcales</taxon>
        <taxon>Micrococcaceae</taxon>
        <taxon>Citricoccus</taxon>
    </lineage>
</organism>
<keyword evidence="4" id="KW-1185">Reference proteome</keyword>
<feature type="compositionally biased region" description="Basic residues" evidence="1">
    <location>
        <begin position="18"/>
        <end position="32"/>
    </location>
</feature>
<comment type="caution">
    <text evidence="3">The sequence shown here is derived from an EMBL/GenBank/DDBJ whole genome shotgun (WGS) entry which is preliminary data.</text>
</comment>
<evidence type="ECO:0000313" key="2">
    <source>
        <dbReference type="EMBL" id="MFB9073866.1"/>
    </source>
</evidence>
<dbReference type="Proteomes" id="UP001589575">
    <property type="component" value="Unassembled WGS sequence"/>
</dbReference>
<dbReference type="EMBL" id="JBHMFI010000001">
    <property type="protein sequence ID" value="MFB9073866.1"/>
    <property type="molecule type" value="Genomic_DNA"/>
</dbReference>
<reference evidence="3 4" key="1">
    <citation type="submission" date="2024-09" db="EMBL/GenBank/DDBJ databases">
        <authorList>
            <person name="Sun Q."/>
            <person name="Mori K."/>
        </authorList>
    </citation>
    <scope>NUCLEOTIDE SEQUENCE [LARGE SCALE GENOMIC DNA]</scope>
    <source>
        <strain evidence="3 4">CCM 7609</strain>
    </source>
</reference>
<sequence>MSKGRGGSRSAATAPRQGKLRGPRRSRRRPRRPPSVGQQSQNLRGHATNR</sequence>
<feature type="region of interest" description="Disordered" evidence="1">
    <location>
        <begin position="1"/>
        <end position="50"/>
    </location>
</feature>
<name>A0ABV5G8X1_9MICC</name>
<evidence type="ECO:0000313" key="3">
    <source>
        <dbReference type="EMBL" id="MFB9075064.1"/>
    </source>
</evidence>
<dbReference type="EMBL" id="JBHMFI010000010">
    <property type="protein sequence ID" value="MFB9075064.1"/>
    <property type="molecule type" value="Genomic_DNA"/>
</dbReference>
<evidence type="ECO:0000256" key="1">
    <source>
        <dbReference type="SAM" id="MobiDB-lite"/>
    </source>
</evidence>
<gene>
    <name evidence="2" type="ORF">ACFFX0_22770</name>
    <name evidence="3" type="ORF">ACFFX0_29345</name>
</gene>
<protein>
    <submittedName>
        <fullName evidence="3">Uncharacterized protein</fullName>
    </submittedName>
</protein>
<accession>A0ABV5G8X1</accession>